<accession>A0AAN6S6N8</accession>
<evidence type="ECO:0008006" key="4">
    <source>
        <dbReference type="Google" id="ProtNLM"/>
    </source>
</evidence>
<name>A0AAN6S6N8_9PEZI</name>
<protein>
    <recommendedName>
        <fullName evidence="4">Secreted protein</fullName>
    </recommendedName>
</protein>
<gene>
    <name evidence="2" type="ORF">QBC46DRAFT_380970</name>
</gene>
<evidence type="ECO:0000313" key="3">
    <source>
        <dbReference type="Proteomes" id="UP001303473"/>
    </source>
</evidence>
<feature type="signal peptide" evidence="1">
    <location>
        <begin position="1"/>
        <end position="17"/>
    </location>
</feature>
<keyword evidence="3" id="KW-1185">Reference proteome</keyword>
<comment type="caution">
    <text evidence="2">The sequence shown here is derived from an EMBL/GenBank/DDBJ whole genome shotgun (WGS) entry which is preliminary data.</text>
</comment>
<reference evidence="3" key="1">
    <citation type="journal article" date="2023" name="Mol. Phylogenet. Evol.">
        <title>Genome-scale phylogeny and comparative genomics of the fungal order Sordariales.</title>
        <authorList>
            <person name="Hensen N."/>
            <person name="Bonometti L."/>
            <person name="Westerberg I."/>
            <person name="Brannstrom I.O."/>
            <person name="Guillou S."/>
            <person name="Cros-Aarteil S."/>
            <person name="Calhoun S."/>
            <person name="Haridas S."/>
            <person name="Kuo A."/>
            <person name="Mondo S."/>
            <person name="Pangilinan J."/>
            <person name="Riley R."/>
            <person name="LaButti K."/>
            <person name="Andreopoulos B."/>
            <person name="Lipzen A."/>
            <person name="Chen C."/>
            <person name="Yan M."/>
            <person name="Daum C."/>
            <person name="Ng V."/>
            <person name="Clum A."/>
            <person name="Steindorff A."/>
            <person name="Ohm R.A."/>
            <person name="Martin F."/>
            <person name="Silar P."/>
            <person name="Natvig D.O."/>
            <person name="Lalanne C."/>
            <person name="Gautier V."/>
            <person name="Ament-Velasquez S.L."/>
            <person name="Kruys A."/>
            <person name="Hutchinson M.I."/>
            <person name="Powell A.J."/>
            <person name="Barry K."/>
            <person name="Miller A.N."/>
            <person name="Grigoriev I.V."/>
            <person name="Debuchy R."/>
            <person name="Gladieux P."/>
            <person name="Hiltunen Thoren M."/>
            <person name="Johannesson H."/>
        </authorList>
    </citation>
    <scope>NUCLEOTIDE SEQUENCE [LARGE SCALE GENOMIC DNA]</scope>
    <source>
        <strain evidence="3">CBS 340.73</strain>
    </source>
</reference>
<dbReference type="AlphaFoldDB" id="A0AAN6S6N8"/>
<proteinExistence type="predicted"/>
<dbReference type="EMBL" id="MU853777">
    <property type="protein sequence ID" value="KAK3942018.1"/>
    <property type="molecule type" value="Genomic_DNA"/>
</dbReference>
<organism evidence="2 3">
    <name type="scientific">Diplogelasinospora grovesii</name>
    <dbReference type="NCBI Taxonomy" id="303347"/>
    <lineage>
        <taxon>Eukaryota</taxon>
        <taxon>Fungi</taxon>
        <taxon>Dikarya</taxon>
        <taxon>Ascomycota</taxon>
        <taxon>Pezizomycotina</taxon>
        <taxon>Sordariomycetes</taxon>
        <taxon>Sordariomycetidae</taxon>
        <taxon>Sordariales</taxon>
        <taxon>Diplogelasinosporaceae</taxon>
        <taxon>Diplogelasinospora</taxon>
    </lineage>
</organism>
<evidence type="ECO:0000313" key="2">
    <source>
        <dbReference type="EMBL" id="KAK3942018.1"/>
    </source>
</evidence>
<evidence type="ECO:0000256" key="1">
    <source>
        <dbReference type="SAM" id="SignalP"/>
    </source>
</evidence>
<feature type="chain" id="PRO_5042903809" description="Secreted protein" evidence="1">
    <location>
        <begin position="18"/>
        <end position="80"/>
    </location>
</feature>
<dbReference type="Proteomes" id="UP001303473">
    <property type="component" value="Unassembled WGS sequence"/>
</dbReference>
<sequence length="80" mass="7799">MALTGLAAAIIVSSTAGRCVSLVTVVLVMSARTVCSGEAEGLGVGSDEAELDERGGATLLRFLGDGFLAGASPSTTVAAV</sequence>
<keyword evidence="1" id="KW-0732">Signal</keyword>